<gene>
    <name evidence="3" type="ORF">ATL40_1085</name>
</gene>
<sequence length="116" mass="13150">MTEWVYLPDVAERIGQSDRRVRSMVREQRVLAFRVGPNNALAVPEEMIALDPRSGRQEVLPALRGSLIQLSDAGYADWESLRWLYSHNEELDARPIDALRSGRTSSVRRAAQALAF</sequence>
<accession>A0A2A9CZG1</accession>
<comment type="caution">
    <text evidence="3">The sequence shown here is derived from an EMBL/GenBank/DDBJ whole genome shotgun (WGS) entry which is preliminary data.</text>
</comment>
<protein>
    <submittedName>
        <fullName evidence="3">Uncharacterized protein</fullName>
    </submittedName>
</protein>
<name>A0A2A9CZG1_9MICO</name>
<reference evidence="3 4" key="1">
    <citation type="submission" date="2017-10" db="EMBL/GenBank/DDBJ databases">
        <title>Sequencing the genomes of 1000 actinobacteria strains.</title>
        <authorList>
            <person name="Klenk H.-P."/>
        </authorList>
    </citation>
    <scope>NUCLEOTIDE SEQUENCE [LARGE SCALE GENOMIC DNA]</scope>
    <source>
        <strain evidence="3 4">DSM 21801</strain>
    </source>
</reference>
<evidence type="ECO:0000259" key="1">
    <source>
        <dbReference type="Pfam" id="PF18367"/>
    </source>
</evidence>
<dbReference type="EMBL" id="PDJD01000001">
    <property type="protein sequence ID" value="PFG19521.1"/>
    <property type="molecule type" value="Genomic_DNA"/>
</dbReference>
<feature type="domain" description="Rv2175c C-terminal" evidence="1">
    <location>
        <begin position="62"/>
        <end position="115"/>
    </location>
</feature>
<dbReference type="Pfam" id="PF21531">
    <property type="entry name" value="Rv2175c_wHTH"/>
    <property type="match status" value="1"/>
</dbReference>
<feature type="domain" description="DNA-binding protein Rv2175c wHTH" evidence="2">
    <location>
        <begin position="3"/>
        <end position="47"/>
    </location>
</feature>
<dbReference type="Pfam" id="PF18367">
    <property type="entry name" value="Rv2175c_C"/>
    <property type="match status" value="1"/>
</dbReference>
<dbReference type="InterPro" id="IPR048576">
    <property type="entry name" value="Rv2175c_wHTH"/>
</dbReference>
<proteinExistence type="predicted"/>
<evidence type="ECO:0000313" key="4">
    <source>
        <dbReference type="Proteomes" id="UP000224915"/>
    </source>
</evidence>
<evidence type="ECO:0000259" key="2">
    <source>
        <dbReference type="Pfam" id="PF21531"/>
    </source>
</evidence>
<dbReference type="Proteomes" id="UP000224915">
    <property type="component" value="Unassembled WGS sequence"/>
</dbReference>
<dbReference type="GO" id="GO:0003677">
    <property type="term" value="F:DNA binding"/>
    <property type="evidence" value="ECO:0007669"/>
    <property type="project" value="InterPro"/>
</dbReference>
<keyword evidence="4" id="KW-1185">Reference proteome</keyword>
<dbReference type="AlphaFoldDB" id="A0A2A9CZG1"/>
<evidence type="ECO:0000313" key="3">
    <source>
        <dbReference type="EMBL" id="PFG19521.1"/>
    </source>
</evidence>
<organism evidence="3 4">
    <name type="scientific">Serinibacter salmoneus</name>
    <dbReference type="NCBI Taxonomy" id="556530"/>
    <lineage>
        <taxon>Bacteria</taxon>
        <taxon>Bacillati</taxon>
        <taxon>Actinomycetota</taxon>
        <taxon>Actinomycetes</taxon>
        <taxon>Micrococcales</taxon>
        <taxon>Beutenbergiaceae</taxon>
        <taxon>Serinibacter</taxon>
    </lineage>
</organism>
<dbReference type="InterPro" id="IPR041098">
    <property type="entry name" value="Rv2175c_C"/>
</dbReference>